<dbReference type="Pfam" id="PF20083">
    <property type="entry name" value="DUF6477"/>
    <property type="match status" value="1"/>
</dbReference>
<dbReference type="RefSeq" id="WP_083581557.1">
    <property type="nucleotide sequence ID" value="NZ_FOHL01000010.1"/>
</dbReference>
<reference evidence="1 2" key="1">
    <citation type="submission" date="2016-12" db="EMBL/GenBank/DDBJ databases">
        <authorList>
            <person name="Song W.-J."/>
            <person name="Kurnit D.M."/>
        </authorList>
    </citation>
    <scope>NUCLEOTIDE SEQUENCE [LARGE SCALE GENOMIC DNA]</scope>
    <source>
        <strain evidence="1 2">CGMCC 1.10808</strain>
    </source>
</reference>
<sequence length="125" mass="13331">MSFAYFPAQAFATAAPAIPPKGAEPAPTPRIPPAHALRGLRRPRILARAARAAAAGYARKRDLPRLLPGFSPRDPSELMGKLRQVEAECEKARRAKATGYCAVRHVGILAALIAEAAAPTRTLRA</sequence>
<keyword evidence="2" id="KW-1185">Reference proteome</keyword>
<gene>
    <name evidence="1" type="ORF">SAMN05216200_11128</name>
</gene>
<protein>
    <submittedName>
        <fullName evidence="1">Uncharacterized protein</fullName>
    </submittedName>
</protein>
<name>A0A1M7TX94_9RHOB</name>
<proteinExistence type="predicted"/>
<dbReference type="EMBL" id="FRDL01000011">
    <property type="protein sequence ID" value="SHN75338.1"/>
    <property type="molecule type" value="Genomic_DNA"/>
</dbReference>
<dbReference type="Proteomes" id="UP000184066">
    <property type="component" value="Unassembled WGS sequence"/>
</dbReference>
<dbReference type="InterPro" id="IPR045516">
    <property type="entry name" value="DUF6477"/>
</dbReference>
<accession>A0A1M7TX94</accession>
<evidence type="ECO:0000313" key="1">
    <source>
        <dbReference type="EMBL" id="SHN75338.1"/>
    </source>
</evidence>
<evidence type="ECO:0000313" key="2">
    <source>
        <dbReference type="Proteomes" id="UP000184066"/>
    </source>
</evidence>
<organism evidence="1 2">
    <name type="scientific">Oceanicella actignis</name>
    <dbReference type="NCBI Taxonomy" id="1189325"/>
    <lineage>
        <taxon>Bacteria</taxon>
        <taxon>Pseudomonadati</taxon>
        <taxon>Pseudomonadota</taxon>
        <taxon>Alphaproteobacteria</taxon>
        <taxon>Rhodobacterales</taxon>
        <taxon>Paracoccaceae</taxon>
        <taxon>Oceanicella</taxon>
    </lineage>
</organism>
<dbReference type="AlphaFoldDB" id="A0A1M7TX94"/>